<dbReference type="GO" id="GO:0003700">
    <property type="term" value="F:DNA-binding transcription factor activity"/>
    <property type="evidence" value="ECO:0007669"/>
    <property type="project" value="TreeGrafter"/>
</dbReference>
<dbReference type="Gene3D" id="3.30.450.40">
    <property type="match status" value="2"/>
</dbReference>
<feature type="domain" description="HTH iclR-type" evidence="3">
    <location>
        <begin position="24"/>
        <end position="84"/>
    </location>
</feature>
<dbReference type="Pfam" id="PF09339">
    <property type="entry name" value="HTH_IclR"/>
    <property type="match status" value="1"/>
</dbReference>
<dbReference type="GO" id="GO:0003677">
    <property type="term" value="F:DNA binding"/>
    <property type="evidence" value="ECO:0007669"/>
    <property type="project" value="UniProtKB-KW"/>
</dbReference>
<keyword evidence="5" id="KW-1185">Reference proteome</keyword>
<dbReference type="SUPFAM" id="SSF55781">
    <property type="entry name" value="GAF domain-like"/>
    <property type="match status" value="1"/>
</dbReference>
<dbReference type="InterPro" id="IPR036390">
    <property type="entry name" value="WH_DNA-bd_sf"/>
</dbReference>
<dbReference type="Gene3D" id="1.10.10.10">
    <property type="entry name" value="Winged helix-like DNA-binding domain superfamily/Winged helix DNA-binding domain"/>
    <property type="match status" value="1"/>
</dbReference>
<proteinExistence type="predicted"/>
<accession>A0A1H9WQT9</accession>
<reference evidence="5" key="1">
    <citation type="submission" date="2016-10" db="EMBL/GenBank/DDBJ databases">
        <authorList>
            <person name="Varghese N."/>
            <person name="Submissions S."/>
        </authorList>
    </citation>
    <scope>NUCLEOTIDE SEQUENCE [LARGE SCALE GENOMIC DNA]</scope>
    <source>
        <strain evidence="5">DSM 44437</strain>
    </source>
</reference>
<dbReference type="PANTHER" id="PTHR30136">
    <property type="entry name" value="HELIX-TURN-HELIX TRANSCRIPTIONAL REGULATOR, ICLR FAMILY"/>
    <property type="match status" value="1"/>
</dbReference>
<keyword evidence="4" id="KW-0238">DNA-binding</keyword>
<keyword evidence="2" id="KW-0804">Transcription</keyword>
<keyword evidence="1" id="KW-0805">Transcription regulation</keyword>
<dbReference type="InterPro" id="IPR050707">
    <property type="entry name" value="HTH_MetabolicPath_Reg"/>
</dbReference>
<dbReference type="SUPFAM" id="SSF46785">
    <property type="entry name" value="Winged helix' DNA-binding domain"/>
    <property type="match status" value="1"/>
</dbReference>
<name>A0A1H9WQT9_9PSEU</name>
<dbReference type="PANTHER" id="PTHR30136:SF24">
    <property type="entry name" value="HTH-TYPE TRANSCRIPTIONAL REPRESSOR ALLR"/>
    <property type="match status" value="1"/>
</dbReference>
<evidence type="ECO:0000259" key="3">
    <source>
        <dbReference type="PROSITE" id="PS51077"/>
    </source>
</evidence>
<evidence type="ECO:0000313" key="4">
    <source>
        <dbReference type="EMBL" id="SES36245.1"/>
    </source>
</evidence>
<sequence>MTSARVSSVSTAMVDGTCSAEKTQGAVEKAVLIIRYLGERGGVCALADIARDLQLAKTTTHRLLRTLEAEQAVRRTPIGYELGDLRLTAGLTSHDHDLLRRHALKGMLRLYELTHLLVQLMVVEDNEVRCVEQFEPPGAGLLSRPIDFDRSWSALETAAGKAVLTLKAHRTSPGRAASRVAHDDGVTHRGLRTCAVPVVADGPLFAAVSVSGPQAFVARPEVQTALAHVGRLYEPLCAGLAS</sequence>
<dbReference type="SMART" id="SM00346">
    <property type="entry name" value="HTH_ICLR"/>
    <property type="match status" value="1"/>
</dbReference>
<dbReference type="Proteomes" id="UP000199503">
    <property type="component" value="Unassembled WGS sequence"/>
</dbReference>
<evidence type="ECO:0000313" key="5">
    <source>
        <dbReference type="Proteomes" id="UP000199503"/>
    </source>
</evidence>
<dbReference type="GO" id="GO:0045892">
    <property type="term" value="P:negative regulation of DNA-templated transcription"/>
    <property type="evidence" value="ECO:0007669"/>
    <property type="project" value="TreeGrafter"/>
</dbReference>
<organism evidence="4 5">
    <name type="scientific">Lentzea albida</name>
    <dbReference type="NCBI Taxonomy" id="65499"/>
    <lineage>
        <taxon>Bacteria</taxon>
        <taxon>Bacillati</taxon>
        <taxon>Actinomycetota</taxon>
        <taxon>Actinomycetes</taxon>
        <taxon>Pseudonocardiales</taxon>
        <taxon>Pseudonocardiaceae</taxon>
        <taxon>Lentzea</taxon>
    </lineage>
</organism>
<dbReference type="InterPro" id="IPR036388">
    <property type="entry name" value="WH-like_DNA-bd_sf"/>
</dbReference>
<dbReference type="OrthoDB" id="60629at2"/>
<evidence type="ECO:0000256" key="1">
    <source>
        <dbReference type="ARBA" id="ARBA00023015"/>
    </source>
</evidence>
<dbReference type="PROSITE" id="PS51077">
    <property type="entry name" value="HTH_ICLR"/>
    <property type="match status" value="1"/>
</dbReference>
<evidence type="ECO:0000256" key="2">
    <source>
        <dbReference type="ARBA" id="ARBA00023163"/>
    </source>
</evidence>
<protein>
    <submittedName>
        <fullName evidence="4">DNA-binding transcriptional regulator, IclR family</fullName>
    </submittedName>
</protein>
<dbReference type="RefSeq" id="WP_089925778.1">
    <property type="nucleotide sequence ID" value="NZ_FOFV01000024.1"/>
</dbReference>
<gene>
    <name evidence="4" type="ORF">SAMN04488000_1245</name>
</gene>
<dbReference type="InterPro" id="IPR005471">
    <property type="entry name" value="Tscrpt_reg_IclR_N"/>
</dbReference>
<dbReference type="InterPro" id="IPR029016">
    <property type="entry name" value="GAF-like_dom_sf"/>
</dbReference>
<dbReference type="EMBL" id="FOFV01000024">
    <property type="protein sequence ID" value="SES36245.1"/>
    <property type="molecule type" value="Genomic_DNA"/>
</dbReference>
<dbReference type="AlphaFoldDB" id="A0A1H9WQT9"/>
<dbReference type="STRING" id="65499.SAMN04488000_1245"/>